<protein>
    <recommendedName>
        <fullName evidence="3">Secreted protein</fullName>
    </recommendedName>
</protein>
<reference evidence="1 2" key="1">
    <citation type="submission" date="2024-05" db="EMBL/GenBank/DDBJ databases">
        <title>Sphingomonas sp. HF-S3 16S ribosomal RNA gene Genome sequencing and assembly.</title>
        <authorList>
            <person name="Lee H."/>
        </authorList>
    </citation>
    <scope>NUCLEOTIDE SEQUENCE [LARGE SCALE GENOMIC DNA]</scope>
    <source>
        <strain evidence="1 2">HF-S3</strain>
    </source>
</reference>
<evidence type="ECO:0000313" key="2">
    <source>
        <dbReference type="Proteomes" id="UP001427805"/>
    </source>
</evidence>
<dbReference type="EMBL" id="JBDIZK010000015">
    <property type="protein sequence ID" value="MEN3749628.1"/>
    <property type="molecule type" value="Genomic_DNA"/>
</dbReference>
<name>A0ABV0BDK9_9SPHN</name>
<gene>
    <name evidence="1" type="ORF">TPR58_20815</name>
</gene>
<proteinExistence type="predicted"/>
<dbReference type="Proteomes" id="UP001427805">
    <property type="component" value="Unassembled WGS sequence"/>
</dbReference>
<comment type="caution">
    <text evidence="1">The sequence shown here is derived from an EMBL/GenBank/DDBJ whole genome shotgun (WGS) entry which is preliminary data.</text>
</comment>
<evidence type="ECO:0008006" key="3">
    <source>
        <dbReference type="Google" id="ProtNLM"/>
    </source>
</evidence>
<organism evidence="1 2">
    <name type="scientific">Sphingomonas rustica</name>
    <dbReference type="NCBI Taxonomy" id="3103142"/>
    <lineage>
        <taxon>Bacteria</taxon>
        <taxon>Pseudomonadati</taxon>
        <taxon>Pseudomonadota</taxon>
        <taxon>Alphaproteobacteria</taxon>
        <taxon>Sphingomonadales</taxon>
        <taxon>Sphingomonadaceae</taxon>
        <taxon>Sphingomonas</taxon>
    </lineage>
</organism>
<keyword evidence="2" id="KW-1185">Reference proteome</keyword>
<sequence length="120" mass="13696">MLSATALLFALALSPQKQKVVLSEQEISTALTLFRYDDRCTEEGACPMINIHHVDVRNPRCVTVSAREHARYHVEGVKVANCTFESRVRFAGNVGGWRRDKEVLVLEPGRTWSVWGYEYR</sequence>
<evidence type="ECO:0000313" key="1">
    <source>
        <dbReference type="EMBL" id="MEN3749628.1"/>
    </source>
</evidence>
<accession>A0ABV0BDK9</accession>